<dbReference type="AlphaFoldDB" id="A0A1H1S211"/>
<organism evidence="2 3">
    <name type="scientific">Pseudomonas oryzae</name>
    <dbReference type="NCBI Taxonomy" id="1392877"/>
    <lineage>
        <taxon>Bacteria</taxon>
        <taxon>Pseudomonadati</taxon>
        <taxon>Pseudomonadota</taxon>
        <taxon>Gammaproteobacteria</taxon>
        <taxon>Pseudomonadales</taxon>
        <taxon>Pseudomonadaceae</taxon>
        <taxon>Pseudomonas</taxon>
    </lineage>
</organism>
<name>A0A1H1S211_9PSED</name>
<protein>
    <submittedName>
        <fullName evidence="2">Uncharacterized protein</fullName>
    </submittedName>
</protein>
<dbReference type="Proteomes" id="UP000243359">
    <property type="component" value="Chromosome I"/>
</dbReference>
<evidence type="ECO:0000313" key="3">
    <source>
        <dbReference type="Proteomes" id="UP000243359"/>
    </source>
</evidence>
<keyword evidence="1" id="KW-0812">Transmembrane</keyword>
<reference evidence="3" key="1">
    <citation type="submission" date="2016-10" db="EMBL/GenBank/DDBJ databases">
        <authorList>
            <person name="Varghese N."/>
            <person name="Submissions S."/>
        </authorList>
    </citation>
    <scope>NUCLEOTIDE SEQUENCE [LARGE SCALE GENOMIC DNA]</scope>
    <source>
        <strain evidence="3">KCTC 32247</strain>
    </source>
</reference>
<evidence type="ECO:0000256" key="1">
    <source>
        <dbReference type="SAM" id="Phobius"/>
    </source>
</evidence>
<keyword evidence="1" id="KW-0472">Membrane</keyword>
<evidence type="ECO:0000313" key="2">
    <source>
        <dbReference type="EMBL" id="SDS41903.1"/>
    </source>
</evidence>
<keyword evidence="3" id="KW-1185">Reference proteome</keyword>
<feature type="transmembrane region" description="Helical" evidence="1">
    <location>
        <begin position="12"/>
        <end position="33"/>
    </location>
</feature>
<gene>
    <name evidence="2" type="ORF">SAMN05216221_1777</name>
</gene>
<dbReference type="EMBL" id="LT629751">
    <property type="protein sequence ID" value="SDS41903.1"/>
    <property type="molecule type" value="Genomic_DNA"/>
</dbReference>
<proteinExistence type="predicted"/>
<keyword evidence="1" id="KW-1133">Transmembrane helix</keyword>
<sequence length="34" mass="3778">MIKSTQNPKWRQAAFAVLGITLLLVLPNLTRLIG</sequence>
<accession>A0A1H1S211</accession>